<dbReference type="EMBL" id="CP054160">
    <property type="protein sequence ID" value="QKJ57101.1"/>
    <property type="molecule type" value="Genomic_DNA"/>
</dbReference>
<dbReference type="SUPFAM" id="SSF49401">
    <property type="entry name" value="Bacterial adhesins"/>
    <property type="match status" value="1"/>
</dbReference>
<dbReference type="InterPro" id="IPR008966">
    <property type="entry name" value="Adhesion_dom_sf"/>
</dbReference>
<accession>A0AAE7EEG9</accession>
<organism evidence="3 4">
    <name type="scientific">Serratia fonticola</name>
    <dbReference type="NCBI Taxonomy" id="47917"/>
    <lineage>
        <taxon>Bacteria</taxon>
        <taxon>Pseudomonadati</taxon>
        <taxon>Pseudomonadota</taxon>
        <taxon>Gammaproteobacteria</taxon>
        <taxon>Enterobacterales</taxon>
        <taxon>Yersiniaceae</taxon>
        <taxon>Serratia</taxon>
    </lineage>
</organism>
<reference evidence="4" key="1">
    <citation type="submission" date="2020-03" db="EMBL/GenBank/DDBJ databases">
        <title>Genome sequences of seven Enterobacteriaceae strains isolated from Canadian wastewater treatment facilities.</title>
        <authorList>
            <person name="Huang H."/>
            <person name="Chmara J.T."/>
            <person name="Duceppe M.-O."/>
        </authorList>
    </citation>
    <scope>NUCLEOTIDE SEQUENCE [LARGE SCALE GENOMIC DNA]</scope>
    <source>
        <strain evidence="4">Biosolid 3</strain>
    </source>
</reference>
<evidence type="ECO:0000313" key="3">
    <source>
        <dbReference type="EMBL" id="QKJ57101.1"/>
    </source>
</evidence>
<dbReference type="PANTHER" id="PTHR33420">
    <property type="entry name" value="FIMBRIAL SUBUNIT ELFA-RELATED"/>
    <property type="match status" value="1"/>
</dbReference>
<name>A0AAE7EEG9_SERFO</name>
<feature type="signal peptide" evidence="1">
    <location>
        <begin position="1"/>
        <end position="20"/>
    </location>
</feature>
<dbReference type="PANTHER" id="PTHR33420:SF26">
    <property type="entry name" value="FIMBRIAL SUBUNIT"/>
    <property type="match status" value="1"/>
</dbReference>
<dbReference type="RefSeq" id="WP_065683726.1">
    <property type="nucleotide sequence ID" value="NZ_CP054160.3"/>
</dbReference>
<dbReference type="GO" id="GO:0009289">
    <property type="term" value="C:pilus"/>
    <property type="evidence" value="ECO:0007669"/>
    <property type="project" value="InterPro"/>
</dbReference>
<protein>
    <submittedName>
        <fullName evidence="3">Type 1 fimbrial protein</fullName>
    </submittedName>
</protein>
<dbReference type="Pfam" id="PF00419">
    <property type="entry name" value="Fimbrial"/>
    <property type="match status" value="1"/>
</dbReference>
<evidence type="ECO:0000259" key="2">
    <source>
        <dbReference type="Pfam" id="PF00419"/>
    </source>
</evidence>
<dbReference type="Proteomes" id="UP000503464">
    <property type="component" value="Chromosome"/>
</dbReference>
<keyword evidence="1" id="KW-0732">Signal</keyword>
<gene>
    <name evidence="3" type="ORF">G9399_00160</name>
</gene>
<evidence type="ECO:0000313" key="4">
    <source>
        <dbReference type="Proteomes" id="UP000503464"/>
    </source>
</evidence>
<sequence>MKLNILALVVAAGFMSSSFAAAPEAGKGQIKFTGSIIEGPCSITPGTSNQTIQLGQVSATALKDGGKSTPVTFQIDLEKCDTATLKNGVTATFTGPESSTSVDLLGITGSAKGASIVLTDGAGTPIKFGTATSPQLIMDGSNTLVFSAYLQGDATEGAVITPGEFTSIANYALAYE</sequence>
<dbReference type="Gene3D" id="2.60.40.1090">
    <property type="entry name" value="Fimbrial-type adhesion domain"/>
    <property type="match status" value="1"/>
</dbReference>
<dbReference type="GO" id="GO:0043709">
    <property type="term" value="P:cell adhesion involved in single-species biofilm formation"/>
    <property type="evidence" value="ECO:0007669"/>
    <property type="project" value="TreeGrafter"/>
</dbReference>
<proteinExistence type="predicted"/>
<feature type="domain" description="Fimbrial-type adhesion" evidence="2">
    <location>
        <begin position="30"/>
        <end position="175"/>
    </location>
</feature>
<feature type="chain" id="PRO_5042068690" evidence="1">
    <location>
        <begin position="21"/>
        <end position="176"/>
    </location>
</feature>
<evidence type="ECO:0000256" key="1">
    <source>
        <dbReference type="SAM" id="SignalP"/>
    </source>
</evidence>
<dbReference type="AlphaFoldDB" id="A0AAE7EEG9"/>
<dbReference type="InterPro" id="IPR050263">
    <property type="entry name" value="Bact_Fimbrial_Adh_Pro"/>
</dbReference>
<dbReference type="InterPro" id="IPR000259">
    <property type="entry name" value="Adhesion_dom_fimbrial"/>
</dbReference>
<dbReference type="InterPro" id="IPR036937">
    <property type="entry name" value="Adhesion_dom_fimbrial_sf"/>
</dbReference>